<sequence>MASIDSSQFQMASIDSSHVKTGQRRCQRDPDKRFGWGRFKLGQETSPAHNQSWTWTRRIYRTLSSASDYIFRPIFSLPESERFWTPCTRNATKQERVAQKAGHGSILTVELVRGLNLPAQCERHV</sequence>
<name>A0A433D006_9FUNG</name>
<evidence type="ECO:0000256" key="1">
    <source>
        <dbReference type="SAM" id="MobiDB-lite"/>
    </source>
</evidence>
<evidence type="ECO:0000313" key="3">
    <source>
        <dbReference type="Proteomes" id="UP000268093"/>
    </source>
</evidence>
<gene>
    <name evidence="2" type="ORF">BC936DRAFT_149858</name>
</gene>
<comment type="caution">
    <text evidence="2">The sequence shown here is derived from an EMBL/GenBank/DDBJ whole genome shotgun (WGS) entry which is preliminary data.</text>
</comment>
<dbReference type="Proteomes" id="UP000268093">
    <property type="component" value="Unassembled WGS sequence"/>
</dbReference>
<dbReference type="EMBL" id="RBNI01009475">
    <property type="protein sequence ID" value="RUP44160.1"/>
    <property type="molecule type" value="Genomic_DNA"/>
</dbReference>
<evidence type="ECO:0000313" key="2">
    <source>
        <dbReference type="EMBL" id="RUP44160.1"/>
    </source>
</evidence>
<organism evidence="2 3">
    <name type="scientific">Jimgerdemannia flammicorona</name>
    <dbReference type="NCBI Taxonomy" id="994334"/>
    <lineage>
        <taxon>Eukaryota</taxon>
        <taxon>Fungi</taxon>
        <taxon>Fungi incertae sedis</taxon>
        <taxon>Mucoromycota</taxon>
        <taxon>Mucoromycotina</taxon>
        <taxon>Endogonomycetes</taxon>
        <taxon>Endogonales</taxon>
        <taxon>Endogonaceae</taxon>
        <taxon>Jimgerdemannia</taxon>
    </lineage>
</organism>
<reference evidence="2 3" key="1">
    <citation type="journal article" date="2018" name="New Phytol.">
        <title>Phylogenomics of Endogonaceae and evolution of mycorrhizas within Mucoromycota.</title>
        <authorList>
            <person name="Chang Y."/>
            <person name="Desiro A."/>
            <person name="Na H."/>
            <person name="Sandor L."/>
            <person name="Lipzen A."/>
            <person name="Clum A."/>
            <person name="Barry K."/>
            <person name="Grigoriev I.V."/>
            <person name="Martin F.M."/>
            <person name="Stajich J.E."/>
            <person name="Smith M.E."/>
            <person name="Bonito G."/>
            <person name="Spatafora J.W."/>
        </authorList>
    </citation>
    <scope>NUCLEOTIDE SEQUENCE [LARGE SCALE GENOMIC DNA]</scope>
    <source>
        <strain evidence="2 3">GMNB39</strain>
    </source>
</reference>
<feature type="compositionally biased region" description="Polar residues" evidence="1">
    <location>
        <begin position="1"/>
        <end position="20"/>
    </location>
</feature>
<keyword evidence="3" id="KW-1185">Reference proteome</keyword>
<feature type="region of interest" description="Disordered" evidence="1">
    <location>
        <begin position="1"/>
        <end position="31"/>
    </location>
</feature>
<accession>A0A433D006</accession>
<protein>
    <submittedName>
        <fullName evidence="2">Uncharacterized protein</fullName>
    </submittedName>
</protein>
<proteinExistence type="predicted"/>
<dbReference type="AlphaFoldDB" id="A0A433D006"/>